<keyword evidence="2" id="KW-1185">Reference proteome</keyword>
<evidence type="ECO:0000313" key="1">
    <source>
        <dbReference type="EMBL" id="PWW80981.1"/>
    </source>
</evidence>
<dbReference type="Proteomes" id="UP000246278">
    <property type="component" value="Unassembled WGS sequence"/>
</dbReference>
<dbReference type="InterPro" id="IPR038595">
    <property type="entry name" value="LOR_sf"/>
</dbReference>
<evidence type="ECO:0000313" key="2">
    <source>
        <dbReference type="Proteomes" id="UP000246278"/>
    </source>
</evidence>
<dbReference type="RefSeq" id="WP_110024379.1">
    <property type="nucleotide sequence ID" value="NZ_PDNZ01000013.1"/>
</dbReference>
<organism evidence="1 2">
    <name type="scientific">Prosthecochloris marina</name>
    <dbReference type="NCBI Taxonomy" id="2017681"/>
    <lineage>
        <taxon>Bacteria</taxon>
        <taxon>Pseudomonadati</taxon>
        <taxon>Chlorobiota</taxon>
        <taxon>Chlorobiia</taxon>
        <taxon>Chlorobiales</taxon>
        <taxon>Chlorobiaceae</taxon>
        <taxon>Prosthecochloris</taxon>
    </lineage>
</organism>
<evidence type="ECO:0008006" key="3">
    <source>
        <dbReference type="Google" id="ProtNLM"/>
    </source>
</evidence>
<dbReference type="Pfam" id="PF04525">
    <property type="entry name" value="LOR"/>
    <property type="match status" value="1"/>
</dbReference>
<dbReference type="InterPro" id="IPR007612">
    <property type="entry name" value="LOR"/>
</dbReference>
<name>A0A317T6B0_9CHLB</name>
<gene>
    <name evidence="1" type="ORF">CR164_12730</name>
</gene>
<proteinExistence type="predicted"/>
<dbReference type="Gene3D" id="2.40.160.200">
    <property type="entry name" value="LURP1-related"/>
    <property type="match status" value="1"/>
</dbReference>
<dbReference type="EMBL" id="PDNZ01000013">
    <property type="protein sequence ID" value="PWW80981.1"/>
    <property type="molecule type" value="Genomic_DNA"/>
</dbReference>
<accession>A0A317T6B0</accession>
<reference evidence="2" key="1">
    <citation type="submission" date="2017-10" db="EMBL/GenBank/DDBJ databases">
        <authorList>
            <person name="Gaisin V.A."/>
            <person name="Rysina M.S."/>
            <person name="Grouzdev D.S."/>
        </authorList>
    </citation>
    <scope>NUCLEOTIDE SEQUENCE [LARGE SCALE GENOMIC DNA]</scope>
    <source>
        <strain evidence="2">V1</strain>
    </source>
</reference>
<comment type="caution">
    <text evidence="1">The sequence shown here is derived from an EMBL/GenBank/DDBJ whole genome shotgun (WGS) entry which is preliminary data.</text>
</comment>
<dbReference type="OrthoDB" id="703597at2"/>
<protein>
    <recommendedName>
        <fullName evidence="3">Scramblase</fullName>
    </recommendedName>
</protein>
<dbReference type="AlphaFoldDB" id="A0A317T6B0"/>
<sequence length="198" mass="22685">MQFPLHYPLTVSFKIFALAPQLSIVDAKGNLIVYVKQKLFKLKEAVIVFKDEQQSKPIFNLKADRVIDFSAQYHFTDQEGKSVGSVRRQGMKSLWKAHYEIFGGQTGSMSIQEKNPWVKLMDGLLGEIPVIGILSAYLFHPVYAISRMDGHVVMRVKKQPAFFERKFTIDKTGEMIVDEEKRAILSLIMMVLLERCRG</sequence>